<sequence length="624" mass="70460">MFRLSTTVVMTLVYEDGTALSSSFSSTTKHDVKIKNLAVLANQRCYLIPGSLVTENEIRAKILELIGKPEETKIICNCKEFLIGLWQLLNLTAEHAWPLPCFNIQDPCIATWLLNPEQPPSSFKSMCSTAGIQWQNDDDTWLSCFKSTPLLMKNLERNLVSLNQWSLFTEIEMRLVPILACMEMRAINIDVSVFLKFSDILKCKLSKLEERIHKEVGHSFSINSHMQLRHVLYDELKLDQRLPSKAKIGKTNVAQVKSTSEASLNQLIDVHPLPSLVLEYRQLQKLKSTYVDGMLSCVHDGTLRTHWDQTAAATGRLTSARPNIQAVPKTAITITDYQVNYVIGAKSLPEAKINVREPFISQKGFSLLSADFQQIELRILAHLSEDSSLLSTFWQPNASDVFIALTGKWQGKDVDSVTYADREQTKRIVYSVMYGVGKDKLADYLKVKPDAAKCLRSSFLAQFPAIEKYTKKCQDFAKEFGYTETICARRRYFPHINSSSHILRAQAQRQAVNFCVQGSAADICKLAMLSVEEALKEHNEINCRLLFQIHDELIWEVKEDQVQQARALIQEAMENMKSLCGKFCNLQVPLAVRLSSGSSWANLALLDHLSDLPRKSAAANIDCD</sequence>
<dbReference type="PANTHER" id="PTHR10133">
    <property type="entry name" value="DNA POLYMERASE I"/>
    <property type="match status" value="1"/>
</dbReference>
<dbReference type="GO" id="GO:0003677">
    <property type="term" value="F:DNA binding"/>
    <property type="evidence" value="ECO:0007669"/>
    <property type="project" value="InterPro"/>
</dbReference>
<organism evidence="3 4">
    <name type="scientific">Elysia chlorotica</name>
    <name type="common">Eastern emerald elysia</name>
    <name type="synonym">Sea slug</name>
    <dbReference type="NCBI Taxonomy" id="188477"/>
    <lineage>
        <taxon>Eukaryota</taxon>
        <taxon>Metazoa</taxon>
        <taxon>Spiralia</taxon>
        <taxon>Lophotrochozoa</taxon>
        <taxon>Mollusca</taxon>
        <taxon>Gastropoda</taxon>
        <taxon>Heterobranchia</taxon>
        <taxon>Euthyneura</taxon>
        <taxon>Panpulmonata</taxon>
        <taxon>Sacoglossa</taxon>
        <taxon>Placobranchoidea</taxon>
        <taxon>Plakobranchidae</taxon>
        <taxon>Elysia</taxon>
    </lineage>
</organism>
<dbReference type="Proteomes" id="UP000271974">
    <property type="component" value="Unassembled WGS sequence"/>
</dbReference>
<dbReference type="Gene3D" id="3.30.420.10">
    <property type="entry name" value="Ribonuclease H-like superfamily/Ribonuclease H"/>
    <property type="match status" value="1"/>
</dbReference>
<dbReference type="Gene3D" id="3.30.70.370">
    <property type="match status" value="1"/>
</dbReference>
<gene>
    <name evidence="3" type="ORF">EGW08_020009</name>
</gene>
<keyword evidence="1" id="KW-0235">DNA replication</keyword>
<dbReference type="SUPFAM" id="SSF56672">
    <property type="entry name" value="DNA/RNA polymerases"/>
    <property type="match status" value="1"/>
</dbReference>
<dbReference type="OrthoDB" id="275278at2759"/>
<dbReference type="InterPro" id="IPR001098">
    <property type="entry name" value="DNA-dir_DNA_pol_A_palm_dom"/>
</dbReference>
<accession>A0A433SSJ0</accession>
<dbReference type="AlphaFoldDB" id="A0A433SSJ0"/>
<reference evidence="3 4" key="1">
    <citation type="submission" date="2019-01" db="EMBL/GenBank/DDBJ databases">
        <title>A draft genome assembly of the solar-powered sea slug Elysia chlorotica.</title>
        <authorList>
            <person name="Cai H."/>
            <person name="Li Q."/>
            <person name="Fang X."/>
            <person name="Li J."/>
            <person name="Curtis N.E."/>
            <person name="Altenburger A."/>
            <person name="Shibata T."/>
            <person name="Feng M."/>
            <person name="Maeda T."/>
            <person name="Schwartz J.A."/>
            <person name="Shigenobu S."/>
            <person name="Lundholm N."/>
            <person name="Nishiyama T."/>
            <person name="Yang H."/>
            <person name="Hasebe M."/>
            <person name="Li S."/>
            <person name="Pierce S.K."/>
            <person name="Wang J."/>
        </authorList>
    </citation>
    <scope>NUCLEOTIDE SEQUENCE [LARGE SCALE GENOMIC DNA]</scope>
    <source>
        <strain evidence="3">EC2010</strain>
        <tissue evidence="3">Whole organism of an adult</tissue>
    </source>
</reference>
<dbReference type="PANTHER" id="PTHR10133:SF27">
    <property type="entry name" value="DNA POLYMERASE NU"/>
    <property type="match status" value="1"/>
</dbReference>
<dbReference type="EMBL" id="RQTK01001094">
    <property type="protein sequence ID" value="RUS72236.1"/>
    <property type="molecule type" value="Genomic_DNA"/>
</dbReference>
<keyword evidence="4" id="KW-1185">Reference proteome</keyword>
<dbReference type="Pfam" id="PF00476">
    <property type="entry name" value="DNA_pol_A"/>
    <property type="match status" value="1"/>
</dbReference>
<feature type="domain" description="DNA-directed DNA polymerase family A palm" evidence="2">
    <location>
        <begin position="352"/>
        <end position="561"/>
    </location>
</feature>
<dbReference type="SMART" id="SM00482">
    <property type="entry name" value="POLAc"/>
    <property type="match status" value="1"/>
</dbReference>
<dbReference type="GO" id="GO:0006261">
    <property type="term" value="P:DNA-templated DNA replication"/>
    <property type="evidence" value="ECO:0007669"/>
    <property type="project" value="InterPro"/>
</dbReference>
<evidence type="ECO:0000313" key="4">
    <source>
        <dbReference type="Proteomes" id="UP000271974"/>
    </source>
</evidence>
<dbReference type="Gene3D" id="1.20.1060.10">
    <property type="entry name" value="Taq DNA Polymerase, Chain T, domain 4"/>
    <property type="match status" value="1"/>
</dbReference>
<name>A0A433SSJ0_ELYCH</name>
<dbReference type="GO" id="GO:0006302">
    <property type="term" value="P:double-strand break repair"/>
    <property type="evidence" value="ECO:0007669"/>
    <property type="project" value="TreeGrafter"/>
</dbReference>
<dbReference type="InterPro" id="IPR043502">
    <property type="entry name" value="DNA/RNA_pol_sf"/>
</dbReference>
<dbReference type="CDD" id="cd08638">
    <property type="entry name" value="DNA_pol_A_theta"/>
    <property type="match status" value="1"/>
</dbReference>
<dbReference type="Gene3D" id="1.10.150.20">
    <property type="entry name" value="5' to 3' exonuclease, C-terminal subdomain"/>
    <property type="match status" value="1"/>
</dbReference>
<protein>
    <recommendedName>
        <fullName evidence="2">DNA-directed DNA polymerase family A palm domain-containing protein</fullName>
    </recommendedName>
</protein>
<dbReference type="InterPro" id="IPR002298">
    <property type="entry name" value="DNA_polymerase_A"/>
</dbReference>
<comment type="caution">
    <text evidence="3">The sequence shown here is derived from an EMBL/GenBank/DDBJ whole genome shotgun (WGS) entry which is preliminary data.</text>
</comment>
<evidence type="ECO:0000256" key="1">
    <source>
        <dbReference type="ARBA" id="ARBA00022705"/>
    </source>
</evidence>
<evidence type="ECO:0000313" key="3">
    <source>
        <dbReference type="EMBL" id="RUS72236.1"/>
    </source>
</evidence>
<dbReference type="STRING" id="188477.A0A433SSJ0"/>
<dbReference type="FunFam" id="1.10.150.20:FF:000002">
    <property type="entry name" value="DNA polymerase I"/>
    <property type="match status" value="1"/>
</dbReference>
<dbReference type="GO" id="GO:0003887">
    <property type="term" value="F:DNA-directed DNA polymerase activity"/>
    <property type="evidence" value="ECO:0007669"/>
    <property type="project" value="InterPro"/>
</dbReference>
<dbReference type="InterPro" id="IPR036397">
    <property type="entry name" value="RNaseH_sf"/>
</dbReference>
<dbReference type="PRINTS" id="PR00868">
    <property type="entry name" value="DNAPOLI"/>
</dbReference>
<feature type="non-terminal residue" evidence="3">
    <location>
        <position position="624"/>
    </location>
</feature>
<proteinExistence type="predicted"/>
<evidence type="ECO:0000259" key="2">
    <source>
        <dbReference type="SMART" id="SM00482"/>
    </source>
</evidence>